<dbReference type="SMART" id="SM01043">
    <property type="entry name" value="BTAD"/>
    <property type="match status" value="1"/>
</dbReference>
<dbReference type="InterPro" id="IPR016032">
    <property type="entry name" value="Sig_transdc_resp-reg_C-effctor"/>
</dbReference>
<dbReference type="EMBL" id="JANIID010000001">
    <property type="protein sequence ID" value="MCQ8768340.1"/>
    <property type="molecule type" value="Genomic_DNA"/>
</dbReference>
<dbReference type="InterPro" id="IPR036388">
    <property type="entry name" value="WH-like_DNA-bd_sf"/>
</dbReference>
<evidence type="ECO:0000256" key="3">
    <source>
        <dbReference type="ARBA" id="ARBA00023015"/>
    </source>
</evidence>
<dbReference type="PROSITE" id="PS51755">
    <property type="entry name" value="OMPR_PHOB"/>
    <property type="match status" value="1"/>
</dbReference>
<dbReference type="SUPFAM" id="SSF48452">
    <property type="entry name" value="TPR-like"/>
    <property type="match status" value="2"/>
</dbReference>
<evidence type="ECO:0000256" key="6">
    <source>
        <dbReference type="PROSITE-ProRule" id="PRU01091"/>
    </source>
</evidence>
<evidence type="ECO:0000256" key="2">
    <source>
        <dbReference type="ARBA" id="ARBA00023012"/>
    </source>
</evidence>
<keyword evidence="4 6" id="KW-0238">DNA-binding</keyword>
<dbReference type="InterPro" id="IPR019734">
    <property type="entry name" value="TPR_rpt"/>
</dbReference>
<dbReference type="SMART" id="SM00862">
    <property type="entry name" value="Trans_reg_C"/>
    <property type="match status" value="1"/>
</dbReference>
<keyword evidence="10" id="KW-1185">Reference proteome</keyword>
<dbReference type="Proteomes" id="UP001142374">
    <property type="component" value="Unassembled WGS sequence"/>
</dbReference>
<dbReference type="InterPro" id="IPR002182">
    <property type="entry name" value="NB-ARC"/>
</dbReference>
<comment type="caution">
    <text evidence="9">The sequence shown here is derived from an EMBL/GenBank/DDBJ whole genome shotgun (WGS) entry which is preliminary data.</text>
</comment>
<dbReference type="Pfam" id="PF03704">
    <property type="entry name" value="BTAD"/>
    <property type="match status" value="1"/>
</dbReference>
<dbReference type="GO" id="GO:0043531">
    <property type="term" value="F:ADP binding"/>
    <property type="evidence" value="ECO:0007669"/>
    <property type="project" value="InterPro"/>
</dbReference>
<feature type="compositionally biased region" description="Basic and acidic residues" evidence="7">
    <location>
        <begin position="972"/>
        <end position="986"/>
    </location>
</feature>
<keyword evidence="5" id="KW-0804">Transcription</keyword>
<evidence type="ECO:0000259" key="8">
    <source>
        <dbReference type="PROSITE" id="PS51755"/>
    </source>
</evidence>
<name>A0A9X2LBX8_9ACTN</name>
<comment type="similarity">
    <text evidence="1">Belongs to the AfsR/DnrI/RedD regulatory family.</text>
</comment>
<protein>
    <submittedName>
        <fullName evidence="9">Tetratricopeptide repeat protein</fullName>
    </submittedName>
</protein>
<feature type="region of interest" description="Disordered" evidence="7">
    <location>
        <begin position="972"/>
        <end position="997"/>
    </location>
</feature>
<dbReference type="PANTHER" id="PTHR35807">
    <property type="entry name" value="TRANSCRIPTIONAL REGULATOR REDD-RELATED"/>
    <property type="match status" value="1"/>
</dbReference>
<keyword evidence="3" id="KW-0805">Transcription regulation</keyword>
<dbReference type="SUPFAM" id="SSF52540">
    <property type="entry name" value="P-loop containing nucleoside triphosphate hydrolases"/>
    <property type="match status" value="1"/>
</dbReference>
<dbReference type="Pfam" id="PF00931">
    <property type="entry name" value="NB-ARC"/>
    <property type="match status" value="1"/>
</dbReference>
<accession>A0A9X2LBX8</accession>
<gene>
    <name evidence="9" type="ORF">NQU55_00870</name>
</gene>
<proteinExistence type="inferred from homology"/>
<dbReference type="InterPro" id="IPR001867">
    <property type="entry name" value="OmpR/PhoB-type_DNA-bd"/>
</dbReference>
<dbReference type="GO" id="GO:0006355">
    <property type="term" value="P:regulation of DNA-templated transcription"/>
    <property type="evidence" value="ECO:0007669"/>
    <property type="project" value="InterPro"/>
</dbReference>
<dbReference type="InterPro" id="IPR051677">
    <property type="entry name" value="AfsR-DnrI-RedD_regulator"/>
</dbReference>
<dbReference type="SUPFAM" id="SSF46894">
    <property type="entry name" value="C-terminal effector domain of the bipartite response regulators"/>
    <property type="match status" value="1"/>
</dbReference>
<dbReference type="InterPro" id="IPR005158">
    <property type="entry name" value="BTAD"/>
</dbReference>
<feature type="domain" description="OmpR/PhoB-type" evidence="8">
    <location>
        <begin position="2"/>
        <end position="102"/>
    </location>
</feature>
<dbReference type="SMART" id="SM00028">
    <property type="entry name" value="TPR"/>
    <property type="match status" value="5"/>
</dbReference>
<dbReference type="PANTHER" id="PTHR35807:SF1">
    <property type="entry name" value="TRANSCRIPTIONAL REGULATOR REDD"/>
    <property type="match status" value="1"/>
</dbReference>
<dbReference type="Gene3D" id="1.10.10.10">
    <property type="entry name" value="Winged helix-like DNA-binding domain superfamily/Winged helix DNA-binding domain"/>
    <property type="match status" value="1"/>
</dbReference>
<dbReference type="CDD" id="cd15831">
    <property type="entry name" value="BTAD"/>
    <property type="match status" value="1"/>
</dbReference>
<sequence>MEGTRTPQEPLRFAVLGPVLAWRGREALDTGSPQQRALLAALLLRGGHTATVGELVDGLWGSAPPATALNALRTYAFRLRRSFGAEGAGVLVSDSGGYAIRTGPAGPGPAGSGPAVELDLDRARALAEEGQRARRSGNPARARELVAEALAVWRGETLAGLPGPYAETQRTRLEEWRLSLTETRLELDLEVGSHAEAVSELTALTAAHPLRERLRELLMLALYRSGRQAEALAVYADTRRLLADELGVGPRPELSELHHRILNSDPALTAAAGPARKATAFPEGFIRPAQLPADTAHFTGRTAHVTEIRDLLAAGPGSSPAVPAVTGTGGVGKTTLAVHAAHSVRHHFPDGQLYADLQGTGPEPAEPETVLGWFLRALGVSGAAVPEGVDERSALFRSTLDGRRVLVLLDNARDAAQVRPLLPGTGGCAVLVTSRHRMTGLAGARIVDLDVMGPGEGLALFTRIVGAERVEAERDAAMDVVEACGFLPLAIRIAASRLAARRTWTVPLLARKLRDERRRLDELRTGDLAVTATFELGYGQLEPGQARAFRLLGLADGPDISLAAAAAVLDLGPDATEELLESLVDTSLLESAAPGRYRYHDLVRLYARACAERDEQPPAGREAVLSRLLDFHLATAARAYALARPGDRLVAHLAPTAVPGLALKDGGEAVDWLTTEAACILSCVRLQATGGGSPASLAGAADLLLVAKDLVEAGISGSAYVHAAEAVLAAARAAGDAQAEGRACIALAHAHRFTGQLEEADEYAHRSLLLVDAIDNPMLIRCYAANQLGIIAIHQRRYRDAEAHLRRALDHFRADGNRVGEASALSNLSRAHVGLDDAARAVELAEEALAVYRSVGGSWRLANALYSLGLALAEDGRADEGLDRLTEALGIFRESRQRWWEGITLYRTAEVHLIAGRAEEAVQPAELALSILRGLRSWWQLAGVLTVLARALDLIGQAERARACRQEARALRDRRGPAAERLRTAPDSDGPPGVRSA</sequence>
<evidence type="ECO:0000256" key="5">
    <source>
        <dbReference type="ARBA" id="ARBA00023163"/>
    </source>
</evidence>
<dbReference type="Gene3D" id="1.25.40.10">
    <property type="entry name" value="Tetratricopeptide repeat domain"/>
    <property type="match status" value="3"/>
</dbReference>
<dbReference type="InterPro" id="IPR011990">
    <property type="entry name" value="TPR-like_helical_dom_sf"/>
</dbReference>
<dbReference type="GO" id="GO:0003677">
    <property type="term" value="F:DNA binding"/>
    <property type="evidence" value="ECO:0007669"/>
    <property type="project" value="UniProtKB-UniRule"/>
</dbReference>
<dbReference type="AlphaFoldDB" id="A0A9X2LBX8"/>
<dbReference type="Pfam" id="PF13424">
    <property type="entry name" value="TPR_12"/>
    <property type="match status" value="1"/>
</dbReference>
<feature type="DNA-binding region" description="OmpR/PhoB-type" evidence="6">
    <location>
        <begin position="2"/>
        <end position="102"/>
    </location>
</feature>
<dbReference type="GO" id="GO:0000160">
    <property type="term" value="P:phosphorelay signal transduction system"/>
    <property type="evidence" value="ECO:0007669"/>
    <property type="project" value="UniProtKB-KW"/>
</dbReference>
<reference evidence="9" key="1">
    <citation type="submission" date="2022-06" db="EMBL/GenBank/DDBJ databases">
        <title>WGS of actinobacteria.</title>
        <authorList>
            <person name="Thawai C."/>
        </authorList>
    </citation>
    <scope>NUCLEOTIDE SEQUENCE</scope>
    <source>
        <strain evidence="9">AA8</strain>
    </source>
</reference>
<organism evidence="9 10">
    <name type="scientific">Streptomyces telluris</name>
    <dbReference type="NCBI Taxonomy" id="2720021"/>
    <lineage>
        <taxon>Bacteria</taxon>
        <taxon>Bacillati</taxon>
        <taxon>Actinomycetota</taxon>
        <taxon>Actinomycetes</taxon>
        <taxon>Kitasatosporales</taxon>
        <taxon>Streptomycetaceae</taxon>
        <taxon>Streptomyces</taxon>
    </lineage>
</organism>
<dbReference type="Gene3D" id="3.40.50.300">
    <property type="entry name" value="P-loop containing nucleotide triphosphate hydrolases"/>
    <property type="match status" value="1"/>
</dbReference>
<evidence type="ECO:0000256" key="1">
    <source>
        <dbReference type="ARBA" id="ARBA00005820"/>
    </source>
</evidence>
<evidence type="ECO:0000313" key="9">
    <source>
        <dbReference type="EMBL" id="MCQ8768340.1"/>
    </source>
</evidence>
<evidence type="ECO:0000256" key="7">
    <source>
        <dbReference type="SAM" id="MobiDB-lite"/>
    </source>
</evidence>
<dbReference type="InterPro" id="IPR027417">
    <property type="entry name" value="P-loop_NTPase"/>
</dbReference>
<evidence type="ECO:0000256" key="4">
    <source>
        <dbReference type="ARBA" id="ARBA00023125"/>
    </source>
</evidence>
<keyword evidence="2" id="KW-0902">Two-component regulatory system</keyword>
<evidence type="ECO:0000313" key="10">
    <source>
        <dbReference type="Proteomes" id="UP001142374"/>
    </source>
</evidence>
<dbReference type="PRINTS" id="PR00364">
    <property type="entry name" value="DISEASERSIST"/>
</dbReference>
<dbReference type="RefSeq" id="WP_256789404.1">
    <property type="nucleotide sequence ID" value="NZ_JANIID010000001.1"/>
</dbReference>